<reference evidence="1 2" key="1">
    <citation type="journal article" date="2007" name="Nature">
        <title>Evolution of genes and genomes on the Drosophila phylogeny.</title>
        <authorList>
            <consortium name="Drosophila 12 Genomes Consortium"/>
            <person name="Clark A.G."/>
            <person name="Eisen M.B."/>
            <person name="Smith D.R."/>
            <person name="Bergman C.M."/>
            <person name="Oliver B."/>
            <person name="Markow T.A."/>
            <person name="Kaufman T.C."/>
            <person name="Kellis M."/>
            <person name="Gelbart W."/>
            <person name="Iyer V.N."/>
            <person name="Pollard D.A."/>
            <person name="Sackton T.B."/>
            <person name="Larracuente A.M."/>
            <person name="Singh N.D."/>
            <person name="Abad J.P."/>
            <person name="Abt D.N."/>
            <person name="Adryan B."/>
            <person name="Aguade M."/>
            <person name="Akashi H."/>
            <person name="Anderson W.W."/>
            <person name="Aquadro C.F."/>
            <person name="Ardell D.H."/>
            <person name="Arguello R."/>
            <person name="Artieri C.G."/>
            <person name="Barbash D.A."/>
            <person name="Barker D."/>
            <person name="Barsanti P."/>
            <person name="Batterham P."/>
            <person name="Batzoglou S."/>
            <person name="Begun D."/>
            <person name="Bhutkar A."/>
            <person name="Blanco E."/>
            <person name="Bosak S.A."/>
            <person name="Bradley R.K."/>
            <person name="Brand A.D."/>
            <person name="Brent M.R."/>
            <person name="Brooks A.N."/>
            <person name="Brown R.H."/>
            <person name="Butlin R.K."/>
            <person name="Caggese C."/>
            <person name="Calvi B.R."/>
            <person name="Bernardo de Carvalho A."/>
            <person name="Caspi A."/>
            <person name="Castrezana S."/>
            <person name="Celniker S.E."/>
            <person name="Chang J.L."/>
            <person name="Chapple C."/>
            <person name="Chatterji S."/>
            <person name="Chinwalla A."/>
            <person name="Civetta A."/>
            <person name="Clifton S.W."/>
            <person name="Comeron J.M."/>
            <person name="Costello J.C."/>
            <person name="Coyne J.A."/>
            <person name="Daub J."/>
            <person name="David R.G."/>
            <person name="Delcher A.L."/>
            <person name="Delehaunty K."/>
            <person name="Do C.B."/>
            <person name="Ebling H."/>
            <person name="Edwards K."/>
            <person name="Eickbush T."/>
            <person name="Evans J.D."/>
            <person name="Filipski A."/>
            <person name="Findeiss S."/>
            <person name="Freyhult E."/>
            <person name="Fulton L."/>
            <person name="Fulton R."/>
            <person name="Garcia A.C."/>
            <person name="Gardiner A."/>
            <person name="Garfield D.A."/>
            <person name="Garvin B.E."/>
            <person name="Gibson G."/>
            <person name="Gilbert D."/>
            <person name="Gnerre S."/>
            <person name="Godfrey J."/>
            <person name="Good R."/>
            <person name="Gotea V."/>
            <person name="Gravely B."/>
            <person name="Greenberg A.J."/>
            <person name="Griffiths-Jones S."/>
            <person name="Gross S."/>
            <person name="Guigo R."/>
            <person name="Gustafson E.A."/>
            <person name="Haerty W."/>
            <person name="Hahn M.W."/>
            <person name="Halligan D.L."/>
            <person name="Halpern A.L."/>
            <person name="Halter G.M."/>
            <person name="Han M.V."/>
            <person name="Heger A."/>
            <person name="Hillier L."/>
            <person name="Hinrichs A.S."/>
            <person name="Holmes I."/>
            <person name="Hoskins R.A."/>
            <person name="Hubisz M.J."/>
            <person name="Hultmark D."/>
            <person name="Huntley M.A."/>
            <person name="Jaffe D.B."/>
            <person name="Jagadeeshan S."/>
            <person name="Jeck W.R."/>
            <person name="Johnson J."/>
            <person name="Jones C.D."/>
            <person name="Jordan W.C."/>
            <person name="Karpen G.H."/>
            <person name="Kataoka E."/>
            <person name="Keightley P.D."/>
            <person name="Kheradpour P."/>
            <person name="Kirkness E.F."/>
            <person name="Koerich L.B."/>
            <person name="Kristiansen K."/>
            <person name="Kudrna D."/>
            <person name="Kulathinal R.J."/>
            <person name="Kumar S."/>
            <person name="Kwok R."/>
            <person name="Lander E."/>
            <person name="Langley C.H."/>
            <person name="Lapoint R."/>
            <person name="Lazzaro B.P."/>
            <person name="Lee S.J."/>
            <person name="Levesque L."/>
            <person name="Li R."/>
            <person name="Lin C.F."/>
            <person name="Lin M.F."/>
            <person name="Lindblad-Toh K."/>
            <person name="Llopart A."/>
            <person name="Long M."/>
            <person name="Low L."/>
            <person name="Lozovsky E."/>
            <person name="Lu J."/>
            <person name="Luo M."/>
            <person name="Machado C.A."/>
            <person name="Makalowski W."/>
            <person name="Marzo M."/>
            <person name="Matsuda M."/>
            <person name="Matzkin L."/>
            <person name="McAllister B."/>
            <person name="McBride C.S."/>
            <person name="McKernan B."/>
            <person name="McKernan K."/>
            <person name="Mendez-Lago M."/>
            <person name="Minx P."/>
            <person name="Mollenhauer M.U."/>
            <person name="Montooth K."/>
            <person name="Mount S.M."/>
            <person name="Mu X."/>
            <person name="Myers E."/>
            <person name="Negre B."/>
            <person name="Newfeld S."/>
            <person name="Nielsen R."/>
            <person name="Noor M.A."/>
            <person name="O'Grady P."/>
            <person name="Pachter L."/>
            <person name="Papaceit M."/>
            <person name="Parisi M.J."/>
            <person name="Parisi M."/>
            <person name="Parts L."/>
            <person name="Pedersen J.S."/>
            <person name="Pesole G."/>
            <person name="Phillippy A.M."/>
            <person name="Ponting C.P."/>
            <person name="Pop M."/>
            <person name="Porcelli D."/>
            <person name="Powell J.R."/>
            <person name="Prohaska S."/>
            <person name="Pruitt K."/>
            <person name="Puig M."/>
            <person name="Quesneville H."/>
            <person name="Ram K.R."/>
            <person name="Rand D."/>
            <person name="Rasmussen M.D."/>
            <person name="Reed L.K."/>
            <person name="Reenan R."/>
            <person name="Reily A."/>
            <person name="Remington K.A."/>
            <person name="Rieger T.T."/>
            <person name="Ritchie M.G."/>
            <person name="Robin C."/>
            <person name="Rogers Y.H."/>
            <person name="Rohde C."/>
            <person name="Rozas J."/>
            <person name="Rubenfield M.J."/>
            <person name="Ruiz A."/>
            <person name="Russo S."/>
            <person name="Salzberg S.L."/>
            <person name="Sanchez-Gracia A."/>
            <person name="Saranga D.J."/>
            <person name="Sato H."/>
            <person name="Schaeffer S.W."/>
            <person name="Schatz M.C."/>
            <person name="Schlenke T."/>
            <person name="Schwartz R."/>
            <person name="Segarra C."/>
            <person name="Singh R.S."/>
            <person name="Sirot L."/>
            <person name="Sirota M."/>
            <person name="Sisneros N.B."/>
            <person name="Smith C.D."/>
            <person name="Smith T.F."/>
            <person name="Spieth J."/>
            <person name="Stage D.E."/>
            <person name="Stark A."/>
            <person name="Stephan W."/>
            <person name="Strausberg R.L."/>
            <person name="Strempel S."/>
            <person name="Sturgill D."/>
            <person name="Sutton G."/>
            <person name="Sutton G.G."/>
            <person name="Tao W."/>
            <person name="Teichmann S."/>
            <person name="Tobari Y.N."/>
            <person name="Tomimura Y."/>
            <person name="Tsolas J.M."/>
            <person name="Valente V.L."/>
            <person name="Venter E."/>
            <person name="Venter J.C."/>
            <person name="Vicario S."/>
            <person name="Vieira F.G."/>
            <person name="Vilella A.J."/>
            <person name="Villasante A."/>
            <person name="Walenz B."/>
            <person name="Wang J."/>
            <person name="Wasserman M."/>
            <person name="Watts T."/>
            <person name="Wilson D."/>
            <person name="Wilson R.K."/>
            <person name="Wing R.A."/>
            <person name="Wolfner M.F."/>
            <person name="Wong A."/>
            <person name="Wong G.K."/>
            <person name="Wu C.I."/>
            <person name="Wu G."/>
            <person name="Yamamoto D."/>
            <person name="Yang H.P."/>
            <person name="Yang S.P."/>
            <person name="Yorke J.A."/>
            <person name="Yoshida K."/>
            <person name="Zdobnov E."/>
            <person name="Zhang P."/>
            <person name="Zhang Y."/>
            <person name="Zimin A.V."/>
            <person name="Baldwin J."/>
            <person name="Abdouelleil A."/>
            <person name="Abdulkadir J."/>
            <person name="Abebe A."/>
            <person name="Abera B."/>
            <person name="Abreu J."/>
            <person name="Acer S.C."/>
            <person name="Aftuck L."/>
            <person name="Alexander A."/>
            <person name="An P."/>
            <person name="Anderson E."/>
            <person name="Anderson S."/>
            <person name="Arachi H."/>
            <person name="Azer M."/>
            <person name="Bachantsang P."/>
            <person name="Barry A."/>
            <person name="Bayul T."/>
            <person name="Berlin A."/>
            <person name="Bessette D."/>
            <person name="Bloom T."/>
            <person name="Blye J."/>
            <person name="Boguslavskiy L."/>
            <person name="Bonnet C."/>
            <person name="Boukhgalter B."/>
            <person name="Bourzgui I."/>
            <person name="Brown A."/>
            <person name="Cahill P."/>
            <person name="Channer S."/>
            <person name="Cheshatsang Y."/>
            <person name="Chuda L."/>
            <person name="Citroen M."/>
            <person name="Collymore A."/>
            <person name="Cooke P."/>
            <person name="Costello M."/>
            <person name="D'Aco K."/>
            <person name="Daza R."/>
            <person name="De Haan G."/>
            <person name="DeGray S."/>
            <person name="DeMaso C."/>
            <person name="Dhargay N."/>
            <person name="Dooley K."/>
            <person name="Dooley E."/>
            <person name="Doricent M."/>
            <person name="Dorje P."/>
            <person name="Dorjee K."/>
            <person name="Dupes A."/>
            <person name="Elong R."/>
            <person name="Falk J."/>
            <person name="Farina A."/>
            <person name="Faro S."/>
            <person name="Ferguson D."/>
            <person name="Fisher S."/>
            <person name="Foley C.D."/>
            <person name="Franke A."/>
            <person name="Friedrich D."/>
            <person name="Gadbois L."/>
            <person name="Gearin G."/>
            <person name="Gearin C.R."/>
            <person name="Giannoukos G."/>
            <person name="Goode T."/>
            <person name="Graham J."/>
            <person name="Grandbois E."/>
            <person name="Grewal S."/>
            <person name="Gyaltsen K."/>
            <person name="Hafez N."/>
            <person name="Hagos B."/>
            <person name="Hall J."/>
            <person name="Henson C."/>
            <person name="Hollinger A."/>
            <person name="Honan T."/>
            <person name="Huard M.D."/>
            <person name="Hughes L."/>
            <person name="Hurhula B."/>
            <person name="Husby M.E."/>
            <person name="Kamat A."/>
            <person name="Kanga B."/>
            <person name="Kashin S."/>
            <person name="Khazanovich D."/>
            <person name="Kisner P."/>
            <person name="Lance K."/>
            <person name="Lara M."/>
            <person name="Lee W."/>
            <person name="Lennon N."/>
            <person name="Letendre F."/>
            <person name="LeVine R."/>
            <person name="Lipovsky A."/>
            <person name="Liu X."/>
            <person name="Liu J."/>
            <person name="Liu S."/>
            <person name="Lokyitsang T."/>
            <person name="Lokyitsang Y."/>
            <person name="Lubonja R."/>
            <person name="Lui A."/>
            <person name="MacDonald P."/>
            <person name="Magnisalis V."/>
            <person name="Maru K."/>
            <person name="Matthews C."/>
            <person name="McCusker W."/>
            <person name="McDonough S."/>
            <person name="Mehta T."/>
            <person name="Meldrim J."/>
            <person name="Meneus L."/>
            <person name="Mihai O."/>
            <person name="Mihalev A."/>
            <person name="Mihova T."/>
            <person name="Mittelman R."/>
            <person name="Mlenga V."/>
            <person name="Montmayeur A."/>
            <person name="Mulrain L."/>
            <person name="Navidi A."/>
            <person name="Naylor J."/>
            <person name="Negash T."/>
            <person name="Nguyen T."/>
            <person name="Nguyen N."/>
            <person name="Nicol R."/>
            <person name="Norbu C."/>
            <person name="Norbu N."/>
            <person name="Novod N."/>
            <person name="O'Neill B."/>
            <person name="Osman S."/>
            <person name="Markiewicz E."/>
            <person name="Oyono O.L."/>
            <person name="Patti C."/>
            <person name="Phunkhang P."/>
            <person name="Pierre F."/>
            <person name="Priest M."/>
            <person name="Raghuraman S."/>
            <person name="Rege F."/>
            <person name="Reyes R."/>
            <person name="Rise C."/>
            <person name="Rogov P."/>
            <person name="Ross K."/>
            <person name="Ryan E."/>
            <person name="Settipalli S."/>
            <person name="Shea T."/>
            <person name="Sherpa N."/>
            <person name="Shi L."/>
            <person name="Shih D."/>
            <person name="Sparrow T."/>
            <person name="Spaulding J."/>
            <person name="Stalker J."/>
            <person name="Stange-Thomann N."/>
            <person name="Stavropoulos S."/>
            <person name="Stone C."/>
            <person name="Strader C."/>
            <person name="Tesfaye S."/>
            <person name="Thomson T."/>
            <person name="Thoulutsang Y."/>
            <person name="Thoulutsang D."/>
            <person name="Topham K."/>
            <person name="Topping I."/>
            <person name="Tsamla T."/>
            <person name="Vassiliev H."/>
            <person name="Vo A."/>
            <person name="Wangchuk T."/>
            <person name="Wangdi T."/>
            <person name="Weiand M."/>
            <person name="Wilkinson J."/>
            <person name="Wilson A."/>
            <person name="Yadav S."/>
            <person name="Young G."/>
            <person name="Yu Q."/>
            <person name="Zembek L."/>
            <person name="Zhong D."/>
            <person name="Zimmer A."/>
            <person name="Zwirko Z."/>
            <person name="Jaffe D.B."/>
            <person name="Alvarez P."/>
            <person name="Brockman W."/>
            <person name="Butler J."/>
            <person name="Chin C."/>
            <person name="Gnerre S."/>
            <person name="Grabherr M."/>
            <person name="Kleber M."/>
            <person name="Mauceli E."/>
            <person name="MacCallum I."/>
        </authorList>
    </citation>
    <scope>NUCLEOTIDE SEQUENCE [LARGE SCALE GENOMIC DNA]</scope>
    <source>
        <strain evidence="2">white501</strain>
    </source>
</reference>
<evidence type="ECO:0000313" key="2">
    <source>
        <dbReference type="Proteomes" id="UP000000304"/>
    </source>
</evidence>
<dbReference type="AlphaFoldDB" id="B4QKP4"/>
<keyword evidence="2" id="KW-1185">Reference proteome</keyword>
<protein>
    <submittedName>
        <fullName evidence="1">GD15008</fullName>
    </submittedName>
</protein>
<dbReference type="Proteomes" id="UP000000304">
    <property type="component" value="Chromosome 3L"/>
</dbReference>
<organism evidence="1 2">
    <name type="scientific">Drosophila simulans</name>
    <name type="common">Fruit fly</name>
    <dbReference type="NCBI Taxonomy" id="7240"/>
    <lineage>
        <taxon>Eukaryota</taxon>
        <taxon>Metazoa</taxon>
        <taxon>Ecdysozoa</taxon>
        <taxon>Arthropoda</taxon>
        <taxon>Hexapoda</taxon>
        <taxon>Insecta</taxon>
        <taxon>Pterygota</taxon>
        <taxon>Neoptera</taxon>
        <taxon>Endopterygota</taxon>
        <taxon>Diptera</taxon>
        <taxon>Brachycera</taxon>
        <taxon>Muscomorpha</taxon>
        <taxon>Ephydroidea</taxon>
        <taxon>Drosophilidae</taxon>
        <taxon>Drosophila</taxon>
        <taxon>Sophophora</taxon>
    </lineage>
</organism>
<name>B4QKP4_DROSI</name>
<sequence>MPMPINSWSVCDLSHSPTDCDRDRSLIARIVEPEISAGQSQSETRFGALHIAKCSARG</sequence>
<proteinExistence type="predicted"/>
<accession>B4QKP4</accession>
<dbReference type="HOGENOM" id="CLU_2981297_0_0_1"/>
<evidence type="ECO:0000313" key="1">
    <source>
        <dbReference type="EMBL" id="EDX11459.1"/>
    </source>
</evidence>
<gene>
    <name evidence="1" type="primary">Dsim\GD15008</name>
    <name evidence="1" type="ORF">Dsim_GD15008</name>
</gene>
<dbReference type="EMBL" id="CM000363">
    <property type="protein sequence ID" value="EDX11459.1"/>
    <property type="molecule type" value="Genomic_DNA"/>
</dbReference>